<reference evidence="2" key="1">
    <citation type="journal article" date="2022" name="Int. J. Mol. Sci.">
        <title>Draft Genome of Tanacetum Coccineum: Genomic Comparison of Closely Related Tanacetum-Family Plants.</title>
        <authorList>
            <person name="Yamashiro T."/>
            <person name="Shiraishi A."/>
            <person name="Nakayama K."/>
            <person name="Satake H."/>
        </authorList>
    </citation>
    <scope>NUCLEOTIDE SEQUENCE</scope>
</reference>
<sequence length="183" mass="21248">MSSNSDDIQAAGSDTHPPMLDRTNYDSWSQRIQLYCRGKENGIYILQSINHGPFELRTTRDTLGTTPEGVFFLDQKGLALMMILMTMTRNDSMLMFVHPTLCFKVYRKTSTSSSITTLKQKLFGTMSKCFLRDEFESFKMLPGENINEYYVRFYKLVNDKRNIRMTMPNIQLNSKFVNNMSPE</sequence>
<evidence type="ECO:0000313" key="3">
    <source>
        <dbReference type="Proteomes" id="UP001151760"/>
    </source>
</evidence>
<reference evidence="2" key="2">
    <citation type="submission" date="2022-01" db="EMBL/GenBank/DDBJ databases">
        <authorList>
            <person name="Yamashiro T."/>
            <person name="Shiraishi A."/>
            <person name="Satake H."/>
            <person name="Nakayama K."/>
        </authorList>
    </citation>
    <scope>NUCLEOTIDE SEQUENCE</scope>
</reference>
<protein>
    <recommendedName>
        <fullName evidence="4">Integrase, catalytic region, zinc finger, CCHC-type, peptidase aspartic, catalytic</fullName>
    </recommendedName>
</protein>
<dbReference type="EMBL" id="BQNB010016767">
    <property type="protein sequence ID" value="GJT55568.1"/>
    <property type="molecule type" value="Genomic_DNA"/>
</dbReference>
<accession>A0ABQ5EXR5</accession>
<feature type="region of interest" description="Disordered" evidence="1">
    <location>
        <begin position="1"/>
        <end position="22"/>
    </location>
</feature>
<proteinExistence type="predicted"/>
<dbReference type="Proteomes" id="UP001151760">
    <property type="component" value="Unassembled WGS sequence"/>
</dbReference>
<evidence type="ECO:0000313" key="2">
    <source>
        <dbReference type="EMBL" id="GJT55568.1"/>
    </source>
</evidence>
<organism evidence="2 3">
    <name type="scientific">Tanacetum coccineum</name>
    <dbReference type="NCBI Taxonomy" id="301880"/>
    <lineage>
        <taxon>Eukaryota</taxon>
        <taxon>Viridiplantae</taxon>
        <taxon>Streptophyta</taxon>
        <taxon>Embryophyta</taxon>
        <taxon>Tracheophyta</taxon>
        <taxon>Spermatophyta</taxon>
        <taxon>Magnoliopsida</taxon>
        <taxon>eudicotyledons</taxon>
        <taxon>Gunneridae</taxon>
        <taxon>Pentapetalae</taxon>
        <taxon>asterids</taxon>
        <taxon>campanulids</taxon>
        <taxon>Asterales</taxon>
        <taxon>Asteraceae</taxon>
        <taxon>Asteroideae</taxon>
        <taxon>Anthemideae</taxon>
        <taxon>Anthemidinae</taxon>
        <taxon>Tanacetum</taxon>
    </lineage>
</organism>
<gene>
    <name evidence="2" type="ORF">Tco_0990622</name>
</gene>
<keyword evidence="3" id="KW-1185">Reference proteome</keyword>
<name>A0ABQ5EXR5_9ASTR</name>
<comment type="caution">
    <text evidence="2">The sequence shown here is derived from an EMBL/GenBank/DDBJ whole genome shotgun (WGS) entry which is preliminary data.</text>
</comment>
<evidence type="ECO:0008006" key="4">
    <source>
        <dbReference type="Google" id="ProtNLM"/>
    </source>
</evidence>
<evidence type="ECO:0000256" key="1">
    <source>
        <dbReference type="SAM" id="MobiDB-lite"/>
    </source>
</evidence>